<name>Q5LTG0_RUEPO</name>
<dbReference type="GO" id="GO:0042597">
    <property type="term" value="C:periplasmic space"/>
    <property type="evidence" value="ECO:0007669"/>
    <property type="project" value="UniProtKB-SubCell"/>
</dbReference>
<dbReference type="STRING" id="246200.SPO1454"/>
<keyword evidence="2" id="KW-0732">Signal</keyword>
<organism evidence="4 5">
    <name type="scientific">Ruegeria pomeroyi (strain ATCC 700808 / DSM 15171 / DSS-3)</name>
    <name type="common">Silicibacter pomeroyi</name>
    <dbReference type="NCBI Taxonomy" id="246200"/>
    <lineage>
        <taxon>Bacteria</taxon>
        <taxon>Pseudomonadati</taxon>
        <taxon>Pseudomonadota</taxon>
        <taxon>Alphaproteobacteria</taxon>
        <taxon>Rhodobacterales</taxon>
        <taxon>Roseobacteraceae</taxon>
        <taxon>Ruegeria</taxon>
    </lineage>
</organism>
<dbReference type="PaxDb" id="246200-SPO1454"/>
<dbReference type="InterPro" id="IPR038404">
    <property type="entry name" value="TRAP_DctP_sf"/>
</dbReference>
<protein>
    <submittedName>
        <fullName evidence="4">TRAP dicarboxylate transporter, DctP subunit</fullName>
    </submittedName>
</protein>
<dbReference type="PANTHER" id="PTHR33376">
    <property type="match status" value="1"/>
</dbReference>
<dbReference type="AlphaFoldDB" id="Q5LTG0"/>
<dbReference type="FunFam" id="3.40.190.170:FF:000004">
    <property type="entry name" value="Trap dicarboxylate transporter, dctp subunit"/>
    <property type="match status" value="1"/>
</dbReference>
<dbReference type="KEGG" id="sil:SPO1454"/>
<dbReference type="Pfam" id="PF03480">
    <property type="entry name" value="DctP"/>
    <property type="match status" value="1"/>
</dbReference>
<gene>
    <name evidence="4" type="ordered locus">SPO1454</name>
</gene>
<proteinExistence type="predicted"/>
<dbReference type="CDD" id="cd13665">
    <property type="entry name" value="PBP2_TRAP_Dctp3_4"/>
    <property type="match status" value="1"/>
</dbReference>
<dbReference type="eggNOG" id="COG1638">
    <property type="taxonomic scope" value="Bacteria"/>
</dbReference>
<sequence length="355" mass="37164">MNRCPDALAHRFTREEDMKHFARLVAAAIVAASTGAAAWAADTTLRISTWLPPTHGINTEIFAGLIGMMEEATDGQVSGELVFGLAPPPAQMDLIQDGAADMAIIFHGYQPGRFIGTKLIELPGYEGNAEAASVAYWRVHTQHLGKLGEHRGVKLVALNTHGPGQIHTSKDVASLADLNGLKTRIGGGVAGDVGAALGLVGINVPAPKVYETLESGAADAVAMNVGERVGFKLNEVAKNLYDMPGGLYRGSFAIIMSQETFDSLPADVQAALDEKVFGEPASRMAGAAWDKSDMIAYEATRGTEGARIVEASAEDQAAFAAIAAEVTTKVLAELDAAGVDAQAAYDMVKAEMAAN</sequence>
<evidence type="ECO:0000256" key="3">
    <source>
        <dbReference type="ARBA" id="ARBA00022764"/>
    </source>
</evidence>
<dbReference type="GO" id="GO:0055085">
    <property type="term" value="P:transmembrane transport"/>
    <property type="evidence" value="ECO:0007669"/>
    <property type="project" value="InterPro"/>
</dbReference>
<evidence type="ECO:0000256" key="1">
    <source>
        <dbReference type="ARBA" id="ARBA00004418"/>
    </source>
</evidence>
<accession>Q5LTG0</accession>
<evidence type="ECO:0000313" key="5">
    <source>
        <dbReference type="Proteomes" id="UP000001023"/>
    </source>
</evidence>
<dbReference type="EMBL" id="CP000031">
    <property type="protein sequence ID" value="AAV94741.1"/>
    <property type="molecule type" value="Genomic_DNA"/>
</dbReference>
<dbReference type="Gene3D" id="3.40.190.170">
    <property type="entry name" value="Bacterial extracellular solute-binding protein, family 7"/>
    <property type="match status" value="1"/>
</dbReference>
<evidence type="ECO:0000313" key="4">
    <source>
        <dbReference type="EMBL" id="AAV94741.1"/>
    </source>
</evidence>
<dbReference type="Proteomes" id="UP000001023">
    <property type="component" value="Chromosome"/>
</dbReference>
<dbReference type="HOGENOM" id="CLU_036176_2_0_5"/>
<dbReference type="NCBIfam" id="NF037995">
    <property type="entry name" value="TRAP_S1"/>
    <property type="match status" value="1"/>
</dbReference>
<dbReference type="InterPro" id="IPR018389">
    <property type="entry name" value="DctP_fam"/>
</dbReference>
<reference evidence="4 5" key="1">
    <citation type="journal article" date="2004" name="Nature">
        <title>Genome sequence of Silicibacter pomeroyi reveals adaptations to the marine environment.</title>
        <authorList>
            <person name="Moran M.A."/>
            <person name="Buchan A."/>
            <person name="Gonzalez J.M."/>
            <person name="Heidelberg J.F."/>
            <person name="Whitman W.B."/>
            <person name="Kiene R.P."/>
            <person name="Henriksen J.R."/>
            <person name="King G.M."/>
            <person name="Belas R."/>
            <person name="Fuqua C."/>
            <person name="Brinkac L."/>
            <person name="Lewis M."/>
            <person name="Johri S."/>
            <person name="Weaver B."/>
            <person name="Pai G."/>
            <person name="Eisen J.A."/>
            <person name="Rahe E."/>
            <person name="Sheldon W.M."/>
            <person name="Ye W."/>
            <person name="Miller T.R."/>
            <person name="Carlton J."/>
            <person name="Rasko D.A."/>
            <person name="Paulsen I.T."/>
            <person name="Ren Q."/>
            <person name="Daugherty S.C."/>
            <person name="Deboy R.T."/>
            <person name="Dodson R.J."/>
            <person name="Durkin A.S."/>
            <person name="Madupu R."/>
            <person name="Nelson W.C."/>
            <person name="Sullivan S.A."/>
            <person name="Rosovitz M.J."/>
            <person name="Haft D.H."/>
            <person name="Selengut J."/>
            <person name="Ward N."/>
        </authorList>
    </citation>
    <scope>NUCLEOTIDE SEQUENCE [LARGE SCALE GENOMIC DNA]</scope>
    <source>
        <strain evidence="5">ATCC 700808 / DSM 15171 / DSS-3</strain>
    </source>
</reference>
<dbReference type="PANTHER" id="PTHR33376:SF15">
    <property type="entry name" value="BLL6794 PROTEIN"/>
    <property type="match status" value="1"/>
</dbReference>
<reference evidence="4 5" key="2">
    <citation type="journal article" date="2014" name="Stand. Genomic Sci.">
        <title>An updated genome annotation for the model marine bacterium Ruegeria pomeroyi DSS-3.</title>
        <authorList>
            <person name="Rivers A.R."/>
            <person name="Smith C.B."/>
            <person name="Moran M.A."/>
        </authorList>
    </citation>
    <scope>GENOME REANNOTATION</scope>
    <source>
        <strain evidence="5">ATCC 700808 / DSM 15171 / DSS-3</strain>
    </source>
</reference>
<evidence type="ECO:0000256" key="2">
    <source>
        <dbReference type="ARBA" id="ARBA00022729"/>
    </source>
</evidence>
<keyword evidence="3" id="KW-0574">Periplasm</keyword>
<comment type="subcellular location">
    <subcellularLocation>
        <location evidence="1">Periplasm</location>
    </subcellularLocation>
</comment>
<keyword evidence="5" id="KW-1185">Reference proteome</keyword>